<dbReference type="RefSeq" id="XP_073992917.1">
    <property type="nucleotide sequence ID" value="XM_074136816.1"/>
</dbReference>
<dbReference type="GeneID" id="141458588"/>
<feature type="compositionally biased region" description="Basic residues" evidence="1">
    <location>
        <begin position="92"/>
        <end position="101"/>
    </location>
</feature>
<evidence type="ECO:0000256" key="1">
    <source>
        <dbReference type="SAM" id="MobiDB-lite"/>
    </source>
</evidence>
<feature type="compositionally biased region" description="Basic and acidic residues" evidence="1">
    <location>
        <begin position="52"/>
        <end position="68"/>
    </location>
</feature>
<feature type="region of interest" description="Disordered" evidence="1">
    <location>
        <begin position="1"/>
        <end position="101"/>
    </location>
</feature>
<dbReference type="AlphaFoldDB" id="A0A4P6DCE1"/>
<evidence type="ECO:0000313" key="2">
    <source>
        <dbReference type="EMBL" id="MOY46240.1"/>
    </source>
</evidence>
<accession>A0A4P6DCE1</accession>
<dbReference type="RefSeq" id="XP_073992918.1">
    <property type="nucleotide sequence ID" value="XM_074136817.1"/>
</dbReference>
<reference evidence="2" key="1">
    <citation type="submission" date="2019-04" db="EMBL/GenBank/DDBJ databases">
        <title>Analysis of the testis transcriptome of the Chagas disease vector Rhodnius prolixus.</title>
        <authorList>
            <person name="Cesar J."/>
            <person name="Ribeiro J.M."/>
            <person name="Pereira M.H."/>
            <person name="Araujo R.N."/>
            <person name="Gontijo N.F."/>
            <person name="Pessoa G."/>
            <person name="Sant'Anna M.V."/>
            <person name="Sorgine M.H."/>
            <person name="Majerowicz D."/>
            <person name="Carvalho A.B."/>
            <person name="Braz G."/>
            <person name="Mesquita R."/>
            <person name="Lagerblad P.O."/>
            <person name="Koerich L.B."/>
        </authorList>
    </citation>
    <scope>NUCLEOTIDE SEQUENCE</scope>
</reference>
<feature type="compositionally biased region" description="Basic and acidic residues" evidence="1">
    <location>
        <begin position="29"/>
        <end position="45"/>
    </location>
</feature>
<protein>
    <submittedName>
        <fullName evidence="2">Uncharacterized protein</fullName>
    </submittedName>
</protein>
<dbReference type="EMBL" id="GHKJ01001210">
    <property type="protein sequence ID" value="MOY46240.1"/>
    <property type="molecule type" value="Transcribed_RNA"/>
</dbReference>
<sequence length="101" mass="11700">MGKNARMAQKKGTIIGQVTRQAKKMKLLRKSETSEQRRARLESGRLRTARARASESEQERAARNEANRIRQARARASESAQKRAIRLEKNRLRQSKRRLTS</sequence>
<dbReference type="RefSeq" id="XP_073992919.1">
    <property type="nucleotide sequence ID" value="XM_074136818.1"/>
</dbReference>
<organism evidence="2">
    <name type="scientific">Rhodnius prolixus</name>
    <name type="common">Triatomid bug</name>
    <dbReference type="NCBI Taxonomy" id="13249"/>
    <lineage>
        <taxon>Eukaryota</taxon>
        <taxon>Metazoa</taxon>
        <taxon>Ecdysozoa</taxon>
        <taxon>Arthropoda</taxon>
        <taxon>Hexapoda</taxon>
        <taxon>Insecta</taxon>
        <taxon>Pterygota</taxon>
        <taxon>Neoptera</taxon>
        <taxon>Paraneoptera</taxon>
        <taxon>Hemiptera</taxon>
        <taxon>Heteroptera</taxon>
        <taxon>Panheteroptera</taxon>
        <taxon>Cimicomorpha</taxon>
        <taxon>Reduviidae</taxon>
        <taxon>Triatominae</taxon>
        <taxon>Rhodnius</taxon>
    </lineage>
</organism>
<dbReference type="RefSeq" id="XP_073992920.1">
    <property type="nucleotide sequence ID" value="XM_074136819.1"/>
</dbReference>
<name>A0A4P6DCE1_RHOPR</name>
<proteinExistence type="predicted"/>